<keyword evidence="3 6" id="KW-0689">Ribosomal protein</keyword>
<dbReference type="SUPFAM" id="SSF52166">
    <property type="entry name" value="Ribosomal protein L4"/>
    <property type="match status" value="1"/>
</dbReference>
<gene>
    <name evidence="6" type="primary">rplD</name>
    <name evidence="9" type="ORF">DWV56_09195</name>
    <name evidence="8" type="ORF">DWW32_11350</name>
</gene>
<dbReference type="GO" id="GO:0019843">
    <property type="term" value="F:rRNA binding"/>
    <property type="evidence" value="ECO:0007669"/>
    <property type="project" value="UniProtKB-UniRule"/>
</dbReference>
<evidence type="ECO:0000313" key="11">
    <source>
        <dbReference type="Proteomes" id="UP000284651"/>
    </source>
</evidence>
<comment type="similarity">
    <text evidence="1 6">Belongs to the universal ribosomal protein uL4 family.</text>
</comment>
<organism evidence="8 10">
    <name type="scientific">Holdemanella biformis</name>
    <dbReference type="NCBI Taxonomy" id="1735"/>
    <lineage>
        <taxon>Bacteria</taxon>
        <taxon>Bacillati</taxon>
        <taxon>Bacillota</taxon>
        <taxon>Erysipelotrichia</taxon>
        <taxon>Erysipelotrichales</taxon>
        <taxon>Erysipelotrichaceae</taxon>
        <taxon>Holdemanella</taxon>
    </lineage>
</organism>
<comment type="caution">
    <text evidence="8">The sequence shown here is derived from an EMBL/GenBank/DDBJ whole genome shotgun (WGS) entry which is preliminary data.</text>
</comment>
<dbReference type="PANTHER" id="PTHR10746:SF6">
    <property type="entry name" value="LARGE RIBOSOMAL SUBUNIT PROTEIN UL4M"/>
    <property type="match status" value="1"/>
</dbReference>
<sequence length="209" mass="22463">MATIDVINQTGAVVGSIELNDAVFGIEPHQQAMYDALVMQMASRRQGTADTKGRSEVSGGGRKPYRQKGTGRARQGSIRATQFRGGGTVFGATPRNYAYRINKKVRRLAVKSALSEKVQETAFSVLDKFEIAEPKTKTFVSIIEAIQAPKKTLFVVADSEEATNVYLSARNIAGATVMAASAINTYDLVNANKVVMTSAAVKQVEEALA</sequence>
<comment type="function">
    <text evidence="6">Forms part of the polypeptide exit tunnel.</text>
</comment>
<dbReference type="RefSeq" id="WP_003864843.1">
    <property type="nucleotide sequence ID" value="NZ_CABLCL010000060.1"/>
</dbReference>
<feature type="region of interest" description="Disordered" evidence="7">
    <location>
        <begin position="45"/>
        <end position="75"/>
    </location>
</feature>
<name>A0A395W8H4_9FIRM</name>
<keyword evidence="6" id="KW-0699">rRNA-binding</keyword>
<evidence type="ECO:0000256" key="1">
    <source>
        <dbReference type="ARBA" id="ARBA00010528"/>
    </source>
</evidence>
<evidence type="ECO:0000313" key="9">
    <source>
        <dbReference type="EMBL" id="RGW73594.1"/>
    </source>
</evidence>
<evidence type="ECO:0000256" key="2">
    <source>
        <dbReference type="ARBA" id="ARBA00011838"/>
    </source>
</evidence>
<dbReference type="GO" id="GO:1990904">
    <property type="term" value="C:ribonucleoprotein complex"/>
    <property type="evidence" value="ECO:0007669"/>
    <property type="project" value="UniProtKB-KW"/>
</dbReference>
<reference evidence="10 11" key="1">
    <citation type="submission" date="2018-08" db="EMBL/GenBank/DDBJ databases">
        <title>A genome reference for cultivated species of the human gut microbiota.</title>
        <authorList>
            <person name="Zou Y."/>
            <person name="Xue W."/>
            <person name="Luo G."/>
        </authorList>
    </citation>
    <scope>NUCLEOTIDE SEQUENCE [LARGE SCALE GENOMIC DNA]</scope>
    <source>
        <strain evidence="9 11">AF10-31</strain>
        <strain evidence="8 10">AF15-20</strain>
    </source>
</reference>
<dbReference type="PANTHER" id="PTHR10746">
    <property type="entry name" value="50S RIBOSOMAL PROTEIN L4"/>
    <property type="match status" value="1"/>
</dbReference>
<evidence type="ECO:0000313" key="10">
    <source>
        <dbReference type="Proteomes" id="UP000265489"/>
    </source>
</evidence>
<dbReference type="Proteomes" id="UP000284651">
    <property type="component" value="Unassembled WGS sequence"/>
</dbReference>
<dbReference type="Gene3D" id="3.40.1370.10">
    <property type="match status" value="1"/>
</dbReference>
<keyword evidence="6" id="KW-0694">RNA-binding</keyword>
<evidence type="ECO:0000256" key="4">
    <source>
        <dbReference type="ARBA" id="ARBA00023274"/>
    </source>
</evidence>
<protein>
    <recommendedName>
        <fullName evidence="5 6">Large ribosomal subunit protein uL4</fullName>
    </recommendedName>
</protein>
<dbReference type="GeneID" id="66580450"/>
<dbReference type="NCBIfam" id="TIGR03953">
    <property type="entry name" value="rplD_bact"/>
    <property type="match status" value="1"/>
</dbReference>
<comment type="function">
    <text evidence="6">One of the primary rRNA binding proteins, this protein initially binds near the 5'-end of the 23S rRNA. It is important during the early stages of 50S assembly. It makes multiple contacts with different domains of the 23S rRNA in the assembled 50S subunit and ribosome.</text>
</comment>
<evidence type="ECO:0000256" key="5">
    <source>
        <dbReference type="ARBA" id="ARBA00035244"/>
    </source>
</evidence>
<keyword evidence="4 6" id="KW-0687">Ribonucleoprotein</keyword>
<dbReference type="InterPro" id="IPR002136">
    <property type="entry name" value="Ribosomal_uL4"/>
</dbReference>
<dbReference type="HAMAP" id="MF_01328_B">
    <property type="entry name" value="Ribosomal_uL4_B"/>
    <property type="match status" value="1"/>
</dbReference>
<dbReference type="InterPro" id="IPR013005">
    <property type="entry name" value="Ribosomal_uL4-like"/>
</dbReference>
<evidence type="ECO:0000256" key="6">
    <source>
        <dbReference type="HAMAP-Rule" id="MF_01328"/>
    </source>
</evidence>
<evidence type="ECO:0000256" key="7">
    <source>
        <dbReference type="SAM" id="MobiDB-lite"/>
    </source>
</evidence>
<dbReference type="EMBL" id="QRYQ01000029">
    <property type="protein sequence ID" value="RGU89433.1"/>
    <property type="molecule type" value="Genomic_DNA"/>
</dbReference>
<evidence type="ECO:0000256" key="3">
    <source>
        <dbReference type="ARBA" id="ARBA00022980"/>
    </source>
</evidence>
<dbReference type="EMBL" id="QSAT01000031">
    <property type="protein sequence ID" value="RGW73594.1"/>
    <property type="molecule type" value="Genomic_DNA"/>
</dbReference>
<dbReference type="GO" id="GO:0003735">
    <property type="term" value="F:structural constituent of ribosome"/>
    <property type="evidence" value="ECO:0007669"/>
    <property type="project" value="InterPro"/>
</dbReference>
<dbReference type="Proteomes" id="UP000265489">
    <property type="component" value="Unassembled WGS sequence"/>
</dbReference>
<accession>A0A395W8H4</accession>
<dbReference type="GO" id="GO:0006412">
    <property type="term" value="P:translation"/>
    <property type="evidence" value="ECO:0007669"/>
    <property type="project" value="UniProtKB-UniRule"/>
</dbReference>
<dbReference type="GO" id="GO:0005840">
    <property type="term" value="C:ribosome"/>
    <property type="evidence" value="ECO:0007669"/>
    <property type="project" value="UniProtKB-KW"/>
</dbReference>
<dbReference type="AlphaFoldDB" id="A0A395W8H4"/>
<comment type="subunit">
    <text evidence="2 6">Part of the 50S ribosomal subunit.</text>
</comment>
<dbReference type="InterPro" id="IPR023574">
    <property type="entry name" value="Ribosomal_uL4_dom_sf"/>
</dbReference>
<proteinExistence type="inferred from homology"/>
<dbReference type="Pfam" id="PF00573">
    <property type="entry name" value="Ribosomal_L4"/>
    <property type="match status" value="1"/>
</dbReference>
<evidence type="ECO:0000313" key="8">
    <source>
        <dbReference type="EMBL" id="RGU89433.1"/>
    </source>
</evidence>